<dbReference type="STRING" id="869279.SE15_12080"/>
<keyword evidence="3" id="KW-1185">Reference proteome</keyword>
<keyword evidence="1" id="KW-0472">Membrane</keyword>
<dbReference type="AlphaFoldDB" id="A0A0P6XQP2"/>
<keyword evidence="1" id="KW-0812">Transmembrane</keyword>
<proteinExistence type="predicted"/>
<evidence type="ECO:0000313" key="2">
    <source>
        <dbReference type="EMBL" id="KPL82787.1"/>
    </source>
</evidence>
<accession>A0A0P6XQP2</accession>
<comment type="caution">
    <text evidence="2">The sequence shown here is derived from an EMBL/GenBank/DDBJ whole genome shotgun (WGS) entry which is preliminary data.</text>
</comment>
<name>A0A0P6XQP2_9CHLR</name>
<dbReference type="EMBL" id="LGKO01000005">
    <property type="protein sequence ID" value="KPL82787.1"/>
    <property type="molecule type" value="Genomic_DNA"/>
</dbReference>
<gene>
    <name evidence="2" type="ORF">SE15_12080</name>
</gene>
<feature type="transmembrane region" description="Helical" evidence="1">
    <location>
        <begin position="53"/>
        <end position="74"/>
    </location>
</feature>
<dbReference type="Proteomes" id="UP000050544">
    <property type="component" value="Unassembled WGS sequence"/>
</dbReference>
<keyword evidence="1" id="KW-1133">Transmembrane helix</keyword>
<protein>
    <submittedName>
        <fullName evidence="2">Uncharacterized protein</fullName>
    </submittedName>
</protein>
<reference evidence="2 3" key="1">
    <citation type="submission" date="2015-07" db="EMBL/GenBank/DDBJ databases">
        <title>Whole genome sequence of Thermanaerothrix daxensis DSM 23592.</title>
        <authorList>
            <person name="Hemp J."/>
            <person name="Ward L.M."/>
            <person name="Pace L.A."/>
            <person name="Fischer W.W."/>
        </authorList>
    </citation>
    <scope>NUCLEOTIDE SEQUENCE [LARGE SCALE GENOMIC DNA]</scope>
    <source>
        <strain evidence="2 3">GNS-1</strain>
    </source>
</reference>
<evidence type="ECO:0000256" key="1">
    <source>
        <dbReference type="SAM" id="Phobius"/>
    </source>
</evidence>
<organism evidence="2 3">
    <name type="scientific">Thermanaerothrix daxensis</name>
    <dbReference type="NCBI Taxonomy" id="869279"/>
    <lineage>
        <taxon>Bacteria</taxon>
        <taxon>Bacillati</taxon>
        <taxon>Chloroflexota</taxon>
        <taxon>Anaerolineae</taxon>
        <taxon>Anaerolineales</taxon>
        <taxon>Anaerolineaceae</taxon>
        <taxon>Thermanaerothrix</taxon>
    </lineage>
</organism>
<sequence>MAAEQVNDEVLQRIEERLRSQLHPVDPDPEFVLRLQRRLASTPRITLERSVGLMRALLSVGVGVFVGALLLWFLRRPVQQAE</sequence>
<dbReference type="RefSeq" id="WP_054522341.1">
    <property type="nucleotide sequence ID" value="NZ_LGKO01000005.1"/>
</dbReference>
<evidence type="ECO:0000313" key="3">
    <source>
        <dbReference type="Proteomes" id="UP000050544"/>
    </source>
</evidence>